<dbReference type="AlphaFoldDB" id="A0A2X0SIS3"/>
<evidence type="ECO:0000313" key="2">
    <source>
        <dbReference type="EMBL" id="SPS04805.1"/>
    </source>
</evidence>
<dbReference type="InterPro" id="IPR027417">
    <property type="entry name" value="P-loop_NTPase"/>
</dbReference>
<proteinExistence type="predicted"/>
<protein>
    <recommendedName>
        <fullName evidence="1">SWI2/SNF2 ATPase domain-containing protein</fullName>
    </recommendedName>
</protein>
<organism evidence="2">
    <name type="scientific">Candidatus Nitrotoga fabula</name>
    <dbReference type="NCBI Taxonomy" id="2182327"/>
    <lineage>
        <taxon>Bacteria</taxon>
        <taxon>Pseudomonadati</taxon>
        <taxon>Pseudomonadota</taxon>
        <taxon>Betaproteobacteria</taxon>
        <taxon>Nitrosomonadales</taxon>
        <taxon>Gallionellaceae</taxon>
        <taxon>Candidatus Nitrotoga</taxon>
    </lineage>
</organism>
<dbReference type="Pfam" id="PF18766">
    <property type="entry name" value="SWI2_SNF2"/>
    <property type="match status" value="1"/>
</dbReference>
<dbReference type="Gene3D" id="3.40.50.300">
    <property type="entry name" value="P-loop containing nucleotide triphosphate hydrolases"/>
    <property type="match status" value="1"/>
</dbReference>
<gene>
    <name evidence="2" type="ORF">NITFAB_0394</name>
</gene>
<sequence>MGYQIHAVKAIVECIHQNCGNSYIWHTTDSGKTLAPMDLSWKARTQKELALMDELTPLLHKLAQGREISGLAACGEGR</sequence>
<evidence type="ECO:0000259" key="1">
    <source>
        <dbReference type="Pfam" id="PF18766"/>
    </source>
</evidence>
<reference evidence="2" key="1">
    <citation type="submission" date="2018-05" db="EMBL/GenBank/DDBJ databases">
        <authorList>
            <person name="Lanie J.A."/>
            <person name="Ng W.-L."/>
            <person name="Kazmierczak K.M."/>
            <person name="Andrzejewski T.M."/>
            <person name="Davidsen T.M."/>
            <person name="Wayne K.J."/>
            <person name="Tettelin H."/>
            <person name="Glass J.I."/>
            <person name="Rusch D."/>
            <person name="Podicherti R."/>
            <person name="Tsui H.-C.T."/>
            <person name="Winkler M.E."/>
        </authorList>
    </citation>
    <scope>NUCLEOTIDE SEQUENCE</scope>
    <source>
        <strain evidence="2">KNB</strain>
    </source>
</reference>
<dbReference type="InterPro" id="IPR040980">
    <property type="entry name" value="SWI2_SNF2"/>
</dbReference>
<accession>A0A2X0SIS3</accession>
<name>A0A2X0SIS3_9PROT</name>
<feature type="domain" description="SWI2/SNF2 ATPase" evidence="1">
    <location>
        <begin position="3"/>
        <end position="45"/>
    </location>
</feature>
<dbReference type="EMBL" id="LS423452">
    <property type="protein sequence ID" value="SPS04805.1"/>
    <property type="molecule type" value="Genomic_DNA"/>
</dbReference>